<evidence type="ECO:0000256" key="1">
    <source>
        <dbReference type="ARBA" id="ARBA00023015"/>
    </source>
</evidence>
<sequence length="272" mass="31535">MHQMWQIIPALHSHVYWNRKARFLYETDTYDKWCLFVIEDGSFAYGIGEHEGEAASGSLVFCPPNVPFRRRTILPLSFHMFLFDWTWDAPVCAELQAGMDSDLLPAGRVEIRDRNRLRSVCAYLRSLPITSEPSVHFWKNHLLRDCWLMYCAEQHPAPLPTGKATEHPLMDQAALIIRQKAHEPLNLGAVSAALGLTPVQFTRKFHAAYQMTPMDYLITIRLNQACTLLRETDLTLDEIAERCGYQNGYYISRLFTQRLNITPSEFRRMNRI</sequence>
<dbReference type="PANTHER" id="PTHR43280">
    <property type="entry name" value="ARAC-FAMILY TRANSCRIPTIONAL REGULATOR"/>
    <property type="match status" value="1"/>
</dbReference>
<keyword evidence="2" id="KW-0238">DNA-binding</keyword>
<protein>
    <submittedName>
        <fullName evidence="5">Helix-turn-helix domain-containing protein</fullName>
    </submittedName>
</protein>
<dbReference type="Gene3D" id="1.10.10.60">
    <property type="entry name" value="Homeodomain-like"/>
    <property type="match status" value="2"/>
</dbReference>
<comment type="caution">
    <text evidence="5">The sequence shown here is derived from an EMBL/GenBank/DDBJ whole genome shotgun (WGS) entry which is preliminary data.</text>
</comment>
<evidence type="ECO:0000256" key="2">
    <source>
        <dbReference type="ARBA" id="ARBA00023125"/>
    </source>
</evidence>
<feature type="domain" description="HTH araC/xylS-type" evidence="4">
    <location>
        <begin position="171"/>
        <end position="269"/>
    </location>
</feature>
<dbReference type="InterPro" id="IPR009057">
    <property type="entry name" value="Homeodomain-like_sf"/>
</dbReference>
<keyword evidence="3" id="KW-0804">Transcription</keyword>
<dbReference type="Proteomes" id="UP001597120">
    <property type="component" value="Unassembled WGS sequence"/>
</dbReference>
<dbReference type="InterPro" id="IPR018060">
    <property type="entry name" value="HTH_AraC"/>
</dbReference>
<dbReference type="RefSeq" id="WP_379291525.1">
    <property type="nucleotide sequence ID" value="NZ_JBHTIU010000104.1"/>
</dbReference>
<dbReference type="PROSITE" id="PS01124">
    <property type="entry name" value="HTH_ARAC_FAMILY_2"/>
    <property type="match status" value="1"/>
</dbReference>
<dbReference type="SMART" id="SM00342">
    <property type="entry name" value="HTH_ARAC"/>
    <property type="match status" value="1"/>
</dbReference>
<dbReference type="PANTHER" id="PTHR43280:SF2">
    <property type="entry name" value="HTH-TYPE TRANSCRIPTIONAL REGULATOR EXSA"/>
    <property type="match status" value="1"/>
</dbReference>
<gene>
    <name evidence="5" type="ORF">ACFQ03_24175</name>
</gene>
<keyword evidence="6" id="KW-1185">Reference proteome</keyword>
<dbReference type="SUPFAM" id="SSF46689">
    <property type="entry name" value="Homeodomain-like"/>
    <property type="match status" value="2"/>
</dbReference>
<organism evidence="5 6">
    <name type="scientific">Paenibacillus residui</name>
    <dbReference type="NCBI Taxonomy" id="629724"/>
    <lineage>
        <taxon>Bacteria</taxon>
        <taxon>Bacillati</taxon>
        <taxon>Bacillota</taxon>
        <taxon>Bacilli</taxon>
        <taxon>Bacillales</taxon>
        <taxon>Paenibacillaceae</taxon>
        <taxon>Paenibacillus</taxon>
    </lineage>
</organism>
<evidence type="ECO:0000313" key="5">
    <source>
        <dbReference type="EMBL" id="MFD0872222.1"/>
    </source>
</evidence>
<dbReference type="EMBL" id="JBHTIU010000104">
    <property type="protein sequence ID" value="MFD0872222.1"/>
    <property type="molecule type" value="Genomic_DNA"/>
</dbReference>
<proteinExistence type="predicted"/>
<evidence type="ECO:0000259" key="4">
    <source>
        <dbReference type="PROSITE" id="PS01124"/>
    </source>
</evidence>
<dbReference type="Pfam" id="PF12833">
    <property type="entry name" value="HTH_18"/>
    <property type="match status" value="1"/>
</dbReference>
<keyword evidence="1" id="KW-0805">Transcription regulation</keyword>
<accession>A0ABW3DID0</accession>
<name>A0ABW3DID0_9BACL</name>
<reference evidence="6" key="1">
    <citation type="journal article" date="2019" name="Int. J. Syst. Evol. Microbiol.">
        <title>The Global Catalogue of Microorganisms (GCM) 10K type strain sequencing project: providing services to taxonomists for standard genome sequencing and annotation.</title>
        <authorList>
            <consortium name="The Broad Institute Genomics Platform"/>
            <consortium name="The Broad Institute Genome Sequencing Center for Infectious Disease"/>
            <person name="Wu L."/>
            <person name="Ma J."/>
        </authorList>
    </citation>
    <scope>NUCLEOTIDE SEQUENCE [LARGE SCALE GENOMIC DNA]</scope>
    <source>
        <strain evidence="6">CCUG 57263</strain>
    </source>
</reference>
<evidence type="ECO:0000256" key="3">
    <source>
        <dbReference type="ARBA" id="ARBA00023163"/>
    </source>
</evidence>
<evidence type="ECO:0000313" key="6">
    <source>
        <dbReference type="Proteomes" id="UP001597120"/>
    </source>
</evidence>